<feature type="region of interest" description="Disordered" evidence="2">
    <location>
        <begin position="1"/>
        <end position="20"/>
    </location>
</feature>
<accession>A0A7S3NMK0</accession>
<feature type="compositionally biased region" description="Polar residues" evidence="2">
    <location>
        <begin position="228"/>
        <end position="253"/>
    </location>
</feature>
<reference evidence="3" key="1">
    <citation type="submission" date="2021-01" db="EMBL/GenBank/DDBJ databases">
        <authorList>
            <person name="Corre E."/>
            <person name="Pelletier E."/>
            <person name="Niang G."/>
            <person name="Scheremetjew M."/>
            <person name="Finn R."/>
            <person name="Kale V."/>
            <person name="Holt S."/>
            <person name="Cochrane G."/>
            <person name="Meng A."/>
            <person name="Brown T."/>
            <person name="Cohen L."/>
        </authorList>
    </citation>
    <scope>NUCLEOTIDE SEQUENCE</scope>
    <source>
        <strain evidence="3">CCMP1510</strain>
    </source>
</reference>
<proteinExistence type="predicted"/>
<dbReference type="EMBL" id="HBIJ01016309">
    <property type="protein sequence ID" value="CAE0370107.1"/>
    <property type="molecule type" value="Transcribed_RNA"/>
</dbReference>
<feature type="region of interest" description="Disordered" evidence="2">
    <location>
        <begin position="222"/>
        <end position="299"/>
    </location>
</feature>
<protein>
    <submittedName>
        <fullName evidence="3">Uncharacterized protein</fullName>
    </submittedName>
</protein>
<evidence type="ECO:0000256" key="1">
    <source>
        <dbReference type="SAM" id="Coils"/>
    </source>
</evidence>
<gene>
    <name evidence="3" type="ORF">ALAG00032_LOCUS10871</name>
</gene>
<evidence type="ECO:0000256" key="2">
    <source>
        <dbReference type="SAM" id="MobiDB-lite"/>
    </source>
</evidence>
<keyword evidence="1" id="KW-0175">Coiled coil</keyword>
<sequence length="299" mass="33815">MYDQSGSETAGAGADALPPHIRDMLAEAQAEPEIESRVPSLSVRSLPPPEIPKTQLDESDLAILKSSLSQSRARSEHLKSRCDELTKILAERDRQLRELRGYVHDASRIQERDHAYLRATHLDPAVALEIELLKRRLETAGLKPDPDPIKQLPHDLQAEFLQLTQRYNNLLLENDELSAATASAQAERDFLRLTVRELREELAAKQEWNDCLEEEREDFFTEEGLKNNVLTEQPPQDNDTNNNGYPSSNNMDISGSAYPPLPPQYHYQHNNNQEQQQVPSSSSSWGGHQLSRVPGTGYY</sequence>
<name>A0A7S3NMK0_9STRA</name>
<evidence type="ECO:0000313" key="3">
    <source>
        <dbReference type="EMBL" id="CAE0370107.1"/>
    </source>
</evidence>
<organism evidence="3">
    <name type="scientific">Aureoumbra lagunensis</name>
    <dbReference type="NCBI Taxonomy" id="44058"/>
    <lineage>
        <taxon>Eukaryota</taxon>
        <taxon>Sar</taxon>
        <taxon>Stramenopiles</taxon>
        <taxon>Ochrophyta</taxon>
        <taxon>Pelagophyceae</taxon>
        <taxon>Pelagomonadales</taxon>
        <taxon>Aureoumbra</taxon>
    </lineage>
</organism>
<feature type="compositionally biased region" description="Low complexity" evidence="2">
    <location>
        <begin position="264"/>
        <end position="284"/>
    </location>
</feature>
<feature type="coiled-coil region" evidence="1">
    <location>
        <begin position="167"/>
        <end position="215"/>
    </location>
</feature>
<dbReference type="AlphaFoldDB" id="A0A7S3NMK0"/>